<dbReference type="PANTHER" id="PTHR45770">
    <property type="entry name" value="ATP-DEPENDENT 6-PHOSPHOFRUCTOKINASE 1"/>
    <property type="match status" value="1"/>
</dbReference>
<gene>
    <name evidence="10" type="primary">pfkA</name>
    <name evidence="8" type="synonym">pfp</name>
    <name evidence="10" type="ORF">OTERR_21400</name>
</gene>
<dbReference type="InterPro" id="IPR050929">
    <property type="entry name" value="PFKA"/>
</dbReference>
<evidence type="ECO:0000256" key="5">
    <source>
        <dbReference type="ARBA" id="ARBA00022777"/>
    </source>
</evidence>
<comment type="cofactor">
    <cofactor evidence="1 8">
        <name>Mg(2+)</name>
        <dbReference type="ChEBI" id="CHEBI:18420"/>
    </cofactor>
</comment>
<comment type="subcellular location">
    <subcellularLocation>
        <location evidence="8">Cytoplasm</location>
    </subcellularLocation>
</comment>
<evidence type="ECO:0000256" key="1">
    <source>
        <dbReference type="ARBA" id="ARBA00001946"/>
    </source>
</evidence>
<proteinExistence type="inferred from homology"/>
<dbReference type="GO" id="GO:0047334">
    <property type="term" value="F:diphosphate-fructose-6-phosphate 1-phosphotransferase activity"/>
    <property type="evidence" value="ECO:0007669"/>
    <property type="project" value="UniProtKB-EC"/>
</dbReference>
<comment type="caution">
    <text evidence="8">Lacks conserved residue(s) required for the propagation of feature annotation.</text>
</comment>
<comment type="activity regulation">
    <text evidence="8">Non-allosteric.</text>
</comment>
<evidence type="ECO:0000256" key="6">
    <source>
        <dbReference type="ARBA" id="ARBA00022842"/>
    </source>
</evidence>
<evidence type="ECO:0000313" key="10">
    <source>
        <dbReference type="EMBL" id="QEL65616.1"/>
    </source>
</evidence>
<organism evidence="10 11">
    <name type="scientific">Oryzomicrobium terrae</name>
    <dbReference type="NCBI Taxonomy" id="1735038"/>
    <lineage>
        <taxon>Bacteria</taxon>
        <taxon>Pseudomonadati</taxon>
        <taxon>Pseudomonadota</taxon>
        <taxon>Betaproteobacteria</taxon>
        <taxon>Rhodocyclales</taxon>
        <taxon>Rhodocyclaceae</taxon>
        <taxon>Oryzomicrobium</taxon>
    </lineage>
</organism>
<reference evidence="10 11" key="1">
    <citation type="submission" date="2017-07" db="EMBL/GenBank/DDBJ databases">
        <title>Complete genome sequence of Oryzomicrobium terrae TPP412.</title>
        <authorList>
            <person name="Chiu L.-W."/>
            <person name="Lo K.-J."/>
            <person name="Tsai Y.-M."/>
            <person name="Lin S.-S."/>
            <person name="Kuo C.-H."/>
            <person name="Liu C.-T."/>
        </authorList>
    </citation>
    <scope>NUCLEOTIDE SEQUENCE [LARGE SCALE GENOMIC DNA]</scope>
    <source>
        <strain evidence="10 11">TPP412</strain>
    </source>
</reference>
<sequence>MTAARPRNVLYFQSGGVTAVINATAGGVIDAARSLAQAGAPIGTVLAARNGLSGVLKEELIDTASLSDEAVLRLRQLPGGAFGASRRLLPPYDECPDQWERVAAVLRAHDIGHVLVNGGNGSMETARLFVELGQRYGLDITAVGLPKTVDNDLLDTDVSPGFGSAAKYLATSMREASLDLAAMSGGARATKVFILEVMGRHAGWMALSTALAQDGPDAAPHLILCPEVPFDEERVVAAVSATIARVGYCAITVAEGLAGPDGKPLAVERDAATYGHEQLGGVGPWLADRVQTRLGVKCHCAVADYLQRSARHLASRVDLEQAWAVGATGVEWSLAGRSGVMVAIRRLADAPYRWDLVPAALDGLADRERKVPPDFLSADGLHASPLARAYLAPLIAGEAYPPYGDDGLPDYRWQCPSNLAPRLSPYSL</sequence>
<comment type="similarity">
    <text evidence="8">Belongs to the phosphofructokinase type A (PFKA) family. PPi-dependent PFK group II subfamily. Clade 'B2' sub-subfamily.</text>
</comment>
<evidence type="ECO:0000256" key="3">
    <source>
        <dbReference type="ARBA" id="ARBA00022679"/>
    </source>
</evidence>
<keyword evidence="11" id="KW-1185">Reference proteome</keyword>
<dbReference type="Pfam" id="PF00365">
    <property type="entry name" value="PFK"/>
    <property type="match status" value="1"/>
</dbReference>
<evidence type="ECO:0000256" key="2">
    <source>
        <dbReference type="ARBA" id="ARBA00003138"/>
    </source>
</evidence>
<feature type="binding site" evidence="8">
    <location>
        <position position="120"/>
    </location>
    <ligand>
        <name>Mg(2+)</name>
        <dbReference type="ChEBI" id="CHEBI:18420"/>
        <note>catalytic</note>
    </ligand>
</feature>
<dbReference type="InterPro" id="IPR011404">
    <property type="entry name" value="PPi-PFK"/>
</dbReference>
<accession>A0A5C1E9G9</accession>
<dbReference type="InterPro" id="IPR000023">
    <property type="entry name" value="Phosphofructokinase_dom"/>
</dbReference>
<dbReference type="Gene3D" id="3.40.50.460">
    <property type="entry name" value="Phosphofructokinase domain"/>
    <property type="match status" value="1"/>
</dbReference>
<keyword evidence="5 8" id="KW-0418">Kinase</keyword>
<feature type="site" description="Important for catalytic activity; stabilizes the transition state when the phosphoryl donor is PPi" evidence="8">
    <location>
        <position position="147"/>
    </location>
</feature>
<feature type="domain" description="Phosphofructokinase" evidence="9">
    <location>
        <begin position="9"/>
        <end position="311"/>
    </location>
</feature>
<comment type="function">
    <text evidence="2 8">Catalyzes the phosphorylation of D-fructose 6-phosphate, the first committing step of glycolysis. Uses inorganic phosphate (PPi) as phosphoryl donor instead of ATP like common ATP-dependent phosphofructokinases (ATP-PFKs), which renders the reaction reversible, and can thus function both in glycolysis and gluconeogenesis. Consistently, PPi-PFK can replace the enzymes of both the forward (ATP-PFK) and reverse (fructose-bisphosphatase (FBPase)) reactions.</text>
</comment>
<dbReference type="SUPFAM" id="SSF53784">
    <property type="entry name" value="Phosphofructokinase"/>
    <property type="match status" value="1"/>
</dbReference>
<dbReference type="EC" id="2.7.1.90" evidence="8"/>
<feature type="binding site" evidence="8">
    <location>
        <position position="255"/>
    </location>
    <ligand>
        <name>substrate</name>
    </ligand>
</feature>
<dbReference type="HAMAP" id="MF_01978">
    <property type="entry name" value="Phosphofructokinase_II_B2"/>
    <property type="match status" value="1"/>
</dbReference>
<dbReference type="PRINTS" id="PR00476">
    <property type="entry name" value="PHFRCTKINASE"/>
</dbReference>
<dbReference type="Proteomes" id="UP000323671">
    <property type="component" value="Chromosome"/>
</dbReference>
<dbReference type="GO" id="GO:0046872">
    <property type="term" value="F:metal ion binding"/>
    <property type="evidence" value="ECO:0007669"/>
    <property type="project" value="UniProtKB-KW"/>
</dbReference>
<dbReference type="EMBL" id="CP022579">
    <property type="protein sequence ID" value="QEL65616.1"/>
    <property type="molecule type" value="Genomic_DNA"/>
</dbReference>
<feature type="binding site" evidence="8">
    <location>
        <begin position="305"/>
        <end position="308"/>
    </location>
    <ligand>
        <name>substrate</name>
    </ligand>
</feature>
<name>A0A5C1E9G9_9RHOO</name>
<dbReference type="PIRSF" id="PIRSF036483">
    <property type="entry name" value="PFK_XF0274"/>
    <property type="match status" value="1"/>
</dbReference>
<dbReference type="UniPathway" id="UPA00109">
    <property type="reaction ID" value="UER00182"/>
</dbReference>
<keyword evidence="8" id="KW-0324">Glycolysis</keyword>
<dbReference type="GO" id="GO:0003872">
    <property type="term" value="F:6-phosphofructokinase activity"/>
    <property type="evidence" value="ECO:0007669"/>
    <property type="project" value="UniProtKB-UniRule"/>
</dbReference>
<dbReference type="NCBIfam" id="NF010675">
    <property type="entry name" value="PRK14072.1"/>
    <property type="match status" value="1"/>
</dbReference>
<dbReference type="InterPro" id="IPR035966">
    <property type="entry name" value="PKF_sf"/>
</dbReference>
<dbReference type="Gene3D" id="3.40.50.450">
    <property type="match status" value="1"/>
</dbReference>
<keyword evidence="8" id="KW-0963">Cytoplasm</keyword>
<dbReference type="InterPro" id="IPR022953">
    <property type="entry name" value="ATP_PFK"/>
</dbReference>
<dbReference type="RefSeq" id="WP_187775224.1">
    <property type="nucleotide sequence ID" value="NZ_CP022579.1"/>
</dbReference>
<comment type="subunit">
    <text evidence="8">Homodimer.</text>
</comment>
<keyword evidence="6 8" id="KW-0460">Magnesium</keyword>
<keyword evidence="3 8" id="KW-0808">Transferase</keyword>
<evidence type="ECO:0000259" key="9">
    <source>
        <dbReference type="Pfam" id="PF00365"/>
    </source>
</evidence>
<evidence type="ECO:0000256" key="4">
    <source>
        <dbReference type="ARBA" id="ARBA00022723"/>
    </source>
</evidence>
<keyword evidence="4 8" id="KW-0479">Metal-binding</keyword>
<comment type="catalytic activity">
    <reaction evidence="7 8">
        <text>beta-D-fructose 6-phosphate + diphosphate = beta-D-fructose 1,6-bisphosphate + phosphate + H(+)</text>
        <dbReference type="Rhea" id="RHEA:13613"/>
        <dbReference type="ChEBI" id="CHEBI:15378"/>
        <dbReference type="ChEBI" id="CHEBI:32966"/>
        <dbReference type="ChEBI" id="CHEBI:33019"/>
        <dbReference type="ChEBI" id="CHEBI:43474"/>
        <dbReference type="ChEBI" id="CHEBI:57634"/>
        <dbReference type="EC" id="2.7.1.90"/>
    </reaction>
</comment>
<feature type="active site" description="Proton acceptor" evidence="8">
    <location>
        <position position="150"/>
    </location>
</feature>
<evidence type="ECO:0000256" key="8">
    <source>
        <dbReference type="HAMAP-Rule" id="MF_01978"/>
    </source>
</evidence>
<feature type="binding site" evidence="8">
    <location>
        <begin position="148"/>
        <end position="150"/>
    </location>
    <ligand>
        <name>substrate</name>
    </ligand>
</feature>
<feature type="binding site" evidence="8">
    <location>
        <begin position="198"/>
        <end position="200"/>
    </location>
    <ligand>
        <name>substrate</name>
    </ligand>
</feature>
<feature type="binding site" evidence="8">
    <location>
        <position position="16"/>
    </location>
    <ligand>
        <name>diphosphate</name>
        <dbReference type="ChEBI" id="CHEBI:33019"/>
    </ligand>
</feature>
<dbReference type="GO" id="GO:0005737">
    <property type="term" value="C:cytoplasm"/>
    <property type="evidence" value="ECO:0007669"/>
    <property type="project" value="UniProtKB-SubCell"/>
</dbReference>
<dbReference type="AlphaFoldDB" id="A0A5C1E9G9"/>
<protein>
    <recommendedName>
        <fullName evidence="8">Pyrophosphate--fructose 6-phosphate 1-phosphotransferase</fullName>
        <ecNumber evidence="8">2.7.1.90</ecNumber>
    </recommendedName>
    <alternativeName>
        <fullName evidence="8">6-phosphofructokinase, pyrophosphate dependent</fullName>
    </alternativeName>
    <alternativeName>
        <fullName evidence="8">PPi-dependent phosphofructokinase</fullName>
        <shortName evidence="8">PPi-PFK</shortName>
    </alternativeName>
    <alternativeName>
        <fullName evidence="8">Pyrophosphate-dependent 6-phosphofructose-1-kinase</fullName>
    </alternativeName>
</protein>
<evidence type="ECO:0000256" key="7">
    <source>
        <dbReference type="ARBA" id="ARBA00048072"/>
    </source>
</evidence>
<dbReference type="KEGG" id="otr:OTERR_21400"/>
<comment type="pathway">
    <text evidence="8">Carbohydrate degradation; glycolysis; D-glyceraldehyde 3-phosphate and glycerone phosphate from D-glucose: step 3/4.</text>
</comment>
<evidence type="ECO:0000313" key="11">
    <source>
        <dbReference type="Proteomes" id="UP000323671"/>
    </source>
</evidence>
<dbReference type="GO" id="GO:0006002">
    <property type="term" value="P:fructose 6-phosphate metabolic process"/>
    <property type="evidence" value="ECO:0007669"/>
    <property type="project" value="InterPro"/>
</dbReference>